<proteinExistence type="inferred from homology"/>
<dbReference type="Proteomes" id="UP000515129">
    <property type="component" value="Chromosome 40"/>
</dbReference>
<evidence type="ECO:0000313" key="11">
    <source>
        <dbReference type="Proteomes" id="UP000515129"/>
    </source>
</evidence>
<organism evidence="11 12">
    <name type="scientific">Carassius auratus</name>
    <name type="common">Goldfish</name>
    <dbReference type="NCBI Taxonomy" id="7957"/>
    <lineage>
        <taxon>Eukaryota</taxon>
        <taxon>Metazoa</taxon>
        <taxon>Chordata</taxon>
        <taxon>Craniata</taxon>
        <taxon>Vertebrata</taxon>
        <taxon>Euteleostomi</taxon>
        <taxon>Actinopterygii</taxon>
        <taxon>Neopterygii</taxon>
        <taxon>Teleostei</taxon>
        <taxon>Ostariophysi</taxon>
        <taxon>Cypriniformes</taxon>
        <taxon>Cyprinidae</taxon>
        <taxon>Cyprininae</taxon>
        <taxon>Carassius</taxon>
    </lineage>
</organism>
<evidence type="ECO:0000256" key="3">
    <source>
        <dbReference type="ARBA" id="ARBA00022527"/>
    </source>
</evidence>
<dbReference type="GO" id="GO:0005634">
    <property type="term" value="C:nucleus"/>
    <property type="evidence" value="ECO:0007669"/>
    <property type="project" value="TreeGrafter"/>
</dbReference>
<keyword evidence="3" id="KW-0723">Serine/threonine-protein kinase</keyword>
<dbReference type="PANTHER" id="PTHR24056">
    <property type="entry name" value="CELL DIVISION PROTEIN KINASE"/>
    <property type="match status" value="1"/>
</dbReference>
<name>A0A6P6LED7_CARAU</name>
<evidence type="ECO:0000256" key="6">
    <source>
        <dbReference type="ARBA" id="ARBA00022777"/>
    </source>
</evidence>
<evidence type="ECO:0000256" key="2">
    <source>
        <dbReference type="ARBA" id="ARBA00012425"/>
    </source>
</evidence>
<dbReference type="RefSeq" id="XP_026082939.1">
    <property type="nucleotide sequence ID" value="XM_026227154.1"/>
</dbReference>
<dbReference type="InterPro" id="IPR050108">
    <property type="entry name" value="CDK"/>
</dbReference>
<dbReference type="Gene3D" id="1.10.510.10">
    <property type="entry name" value="Transferase(Phosphotransferase) domain 1"/>
    <property type="match status" value="1"/>
</dbReference>
<evidence type="ECO:0000256" key="9">
    <source>
        <dbReference type="ARBA" id="ARBA00048367"/>
    </source>
</evidence>
<keyword evidence="4" id="KW-0808">Transferase</keyword>
<feature type="domain" description="Protein kinase" evidence="10">
    <location>
        <begin position="1"/>
        <end position="228"/>
    </location>
</feature>
<dbReference type="GeneID" id="113058887"/>
<keyword evidence="7" id="KW-0067">ATP-binding</keyword>
<accession>A0A6P6LED7</accession>
<dbReference type="Gene3D" id="3.30.200.20">
    <property type="entry name" value="Phosphorylase Kinase, domain 1"/>
    <property type="match status" value="1"/>
</dbReference>
<comment type="similarity">
    <text evidence="1">Belongs to the protein kinase superfamily. CMGC Ser/Thr protein kinase family. CDC2/CDKX subfamily.</text>
</comment>
<evidence type="ECO:0000259" key="10">
    <source>
        <dbReference type="PROSITE" id="PS50011"/>
    </source>
</evidence>
<sequence>MDKFEKLAKIGDCSYGVVFKCRHRDTGQIVAIQNFVESEDDLVIKKITLREIPMLKQLEHVNLVNLLEVLRRKRHLHLVFDFCEQTVLNELDPSGGPGDDYTDYVATRWYRATELLVGDTHYGSPVDVWALGCVFAELLSGNPLWPGHSDVDQLHLIRQTLGDMIPRNQQVSDVFFSGVSIPEPDTMEQLEKRFHGVSPHAITVMKSCLVMDPSGRLSCEELLELPYFQEDRGTGWGRETDRLPRHYEKGTRHRAPVV</sequence>
<dbReference type="GO" id="GO:0005524">
    <property type="term" value="F:ATP binding"/>
    <property type="evidence" value="ECO:0007669"/>
    <property type="project" value="UniProtKB-KW"/>
</dbReference>
<dbReference type="AlphaFoldDB" id="A0A6P6LED7"/>
<evidence type="ECO:0000256" key="7">
    <source>
        <dbReference type="ARBA" id="ARBA00022840"/>
    </source>
</evidence>
<dbReference type="KEGG" id="caua:113058887"/>
<dbReference type="Pfam" id="PF00069">
    <property type="entry name" value="Pkinase"/>
    <property type="match status" value="2"/>
</dbReference>
<keyword evidence="6" id="KW-0418">Kinase</keyword>
<evidence type="ECO:0000256" key="5">
    <source>
        <dbReference type="ARBA" id="ARBA00022741"/>
    </source>
</evidence>
<comment type="catalytic activity">
    <reaction evidence="8">
        <text>L-threonyl-[protein] + ATP = O-phospho-L-threonyl-[protein] + ADP + H(+)</text>
        <dbReference type="Rhea" id="RHEA:46608"/>
        <dbReference type="Rhea" id="RHEA-COMP:11060"/>
        <dbReference type="Rhea" id="RHEA-COMP:11605"/>
        <dbReference type="ChEBI" id="CHEBI:15378"/>
        <dbReference type="ChEBI" id="CHEBI:30013"/>
        <dbReference type="ChEBI" id="CHEBI:30616"/>
        <dbReference type="ChEBI" id="CHEBI:61977"/>
        <dbReference type="ChEBI" id="CHEBI:456216"/>
        <dbReference type="EC" id="2.7.11.22"/>
    </reaction>
</comment>
<dbReference type="GO" id="GO:0004693">
    <property type="term" value="F:cyclin-dependent protein serine/threonine kinase activity"/>
    <property type="evidence" value="ECO:0007669"/>
    <property type="project" value="UniProtKB-EC"/>
</dbReference>
<dbReference type="InterPro" id="IPR011009">
    <property type="entry name" value="Kinase-like_dom_sf"/>
</dbReference>
<dbReference type="SUPFAM" id="SSF56112">
    <property type="entry name" value="Protein kinase-like (PK-like)"/>
    <property type="match status" value="1"/>
</dbReference>
<evidence type="ECO:0000256" key="8">
    <source>
        <dbReference type="ARBA" id="ARBA00047811"/>
    </source>
</evidence>
<evidence type="ECO:0000256" key="1">
    <source>
        <dbReference type="ARBA" id="ARBA00006485"/>
    </source>
</evidence>
<evidence type="ECO:0000256" key="4">
    <source>
        <dbReference type="ARBA" id="ARBA00022679"/>
    </source>
</evidence>
<reference evidence="12" key="1">
    <citation type="submission" date="2025-08" db="UniProtKB">
        <authorList>
            <consortium name="RefSeq"/>
        </authorList>
    </citation>
    <scope>IDENTIFICATION</scope>
    <source>
        <strain evidence="12">Wakin</strain>
        <tissue evidence="12">Muscle</tissue>
    </source>
</reference>
<protein>
    <recommendedName>
        <fullName evidence="2">cyclin-dependent kinase</fullName>
        <ecNumber evidence="2">2.7.11.22</ecNumber>
    </recommendedName>
</protein>
<keyword evidence="11" id="KW-1185">Reference proteome</keyword>
<dbReference type="OrthoDB" id="548217at2759"/>
<dbReference type="EC" id="2.7.11.22" evidence="2"/>
<gene>
    <name evidence="12" type="primary">LOC113058887</name>
</gene>
<dbReference type="InterPro" id="IPR000719">
    <property type="entry name" value="Prot_kinase_dom"/>
</dbReference>
<dbReference type="PANTHER" id="PTHR24056:SF503">
    <property type="entry name" value="CYCLIN-DEPENDENT KINASE-LIKE 1"/>
    <property type="match status" value="1"/>
</dbReference>
<keyword evidence="5" id="KW-0547">Nucleotide-binding</keyword>
<dbReference type="FunFam" id="3.30.200.20:FF:000049">
    <property type="entry name" value="cyclin-dependent kinase-like 1 isoform X1"/>
    <property type="match status" value="1"/>
</dbReference>
<comment type="catalytic activity">
    <reaction evidence="9">
        <text>L-seryl-[protein] + ATP = O-phospho-L-seryl-[protein] + ADP + H(+)</text>
        <dbReference type="Rhea" id="RHEA:17989"/>
        <dbReference type="Rhea" id="RHEA-COMP:9863"/>
        <dbReference type="Rhea" id="RHEA-COMP:11604"/>
        <dbReference type="ChEBI" id="CHEBI:15378"/>
        <dbReference type="ChEBI" id="CHEBI:29999"/>
        <dbReference type="ChEBI" id="CHEBI:30616"/>
        <dbReference type="ChEBI" id="CHEBI:83421"/>
        <dbReference type="ChEBI" id="CHEBI:456216"/>
        <dbReference type="EC" id="2.7.11.22"/>
    </reaction>
</comment>
<dbReference type="PROSITE" id="PS50011">
    <property type="entry name" value="PROTEIN_KINASE_DOM"/>
    <property type="match status" value="1"/>
</dbReference>
<evidence type="ECO:0000313" key="12">
    <source>
        <dbReference type="RefSeq" id="XP_026082939.1"/>
    </source>
</evidence>